<evidence type="ECO:0000259" key="1">
    <source>
        <dbReference type="Pfam" id="PF02627"/>
    </source>
</evidence>
<keyword evidence="3" id="KW-1185">Reference proteome</keyword>
<dbReference type="PANTHER" id="PTHR34846">
    <property type="entry name" value="4-CARBOXYMUCONOLACTONE DECARBOXYLASE FAMILY PROTEIN (AFU_ORTHOLOGUE AFUA_6G11590)"/>
    <property type="match status" value="1"/>
</dbReference>
<dbReference type="PANTHER" id="PTHR34846:SF10">
    <property type="entry name" value="CYTOPLASMIC PROTEIN"/>
    <property type="match status" value="1"/>
</dbReference>
<dbReference type="InterPro" id="IPR029032">
    <property type="entry name" value="AhpD-like"/>
</dbReference>
<dbReference type="Proteomes" id="UP000316778">
    <property type="component" value="Unassembled WGS sequence"/>
</dbReference>
<proteinExistence type="predicted"/>
<dbReference type="Gene3D" id="1.20.1290.10">
    <property type="entry name" value="AhpD-like"/>
    <property type="match status" value="1"/>
</dbReference>
<accession>A0A562SST9</accession>
<organism evidence="2 3">
    <name type="scientific">Chitinophaga japonensis</name>
    <name type="common">Flexibacter japonensis</name>
    <dbReference type="NCBI Taxonomy" id="104662"/>
    <lineage>
        <taxon>Bacteria</taxon>
        <taxon>Pseudomonadati</taxon>
        <taxon>Bacteroidota</taxon>
        <taxon>Chitinophagia</taxon>
        <taxon>Chitinophagales</taxon>
        <taxon>Chitinophagaceae</taxon>
        <taxon>Chitinophaga</taxon>
    </lineage>
</organism>
<dbReference type="EMBL" id="VLLG01000005">
    <property type="protein sequence ID" value="TWI84168.1"/>
    <property type="molecule type" value="Genomic_DNA"/>
</dbReference>
<comment type="caution">
    <text evidence="2">The sequence shown here is derived from an EMBL/GenBank/DDBJ whole genome shotgun (WGS) entry which is preliminary data.</text>
</comment>
<feature type="domain" description="Carboxymuconolactone decarboxylase-like" evidence="1">
    <location>
        <begin position="12"/>
        <end position="93"/>
    </location>
</feature>
<dbReference type="Pfam" id="PF02627">
    <property type="entry name" value="CMD"/>
    <property type="match status" value="1"/>
</dbReference>
<protein>
    <submittedName>
        <fullName evidence="2">AhpD family alkylhydroperoxidase</fullName>
    </submittedName>
</protein>
<dbReference type="NCBIfam" id="TIGR00778">
    <property type="entry name" value="ahpD_dom"/>
    <property type="match status" value="1"/>
</dbReference>
<evidence type="ECO:0000313" key="2">
    <source>
        <dbReference type="EMBL" id="TWI84168.1"/>
    </source>
</evidence>
<dbReference type="SUPFAM" id="SSF69118">
    <property type="entry name" value="AhpD-like"/>
    <property type="match status" value="1"/>
</dbReference>
<reference evidence="2 3" key="1">
    <citation type="journal article" date="2013" name="Stand. Genomic Sci.">
        <title>Genomic Encyclopedia of Type Strains, Phase I: The one thousand microbial genomes (KMG-I) project.</title>
        <authorList>
            <person name="Kyrpides N.C."/>
            <person name="Woyke T."/>
            <person name="Eisen J.A."/>
            <person name="Garrity G."/>
            <person name="Lilburn T.G."/>
            <person name="Beck B.J."/>
            <person name="Whitman W.B."/>
            <person name="Hugenholtz P."/>
            <person name="Klenk H.P."/>
        </authorList>
    </citation>
    <scope>NUCLEOTIDE SEQUENCE [LARGE SCALE GENOMIC DNA]</scope>
    <source>
        <strain evidence="2 3">DSM 13484</strain>
    </source>
</reference>
<dbReference type="InterPro" id="IPR003779">
    <property type="entry name" value="CMD-like"/>
</dbReference>
<dbReference type="InterPro" id="IPR004675">
    <property type="entry name" value="AhpD_core"/>
</dbReference>
<dbReference type="AlphaFoldDB" id="A0A562SST9"/>
<keyword evidence="2" id="KW-0575">Peroxidase</keyword>
<evidence type="ECO:0000313" key="3">
    <source>
        <dbReference type="Proteomes" id="UP000316778"/>
    </source>
</evidence>
<keyword evidence="2" id="KW-0560">Oxidoreductase</keyword>
<dbReference type="GO" id="GO:0051920">
    <property type="term" value="F:peroxiredoxin activity"/>
    <property type="evidence" value="ECO:0007669"/>
    <property type="project" value="InterPro"/>
</dbReference>
<sequence>MQTRMKWKEVDPAAYTAMSALQTYVRNSSLDKQLVQLVEVRASQINGCAFCLDMHAFEARRLGETEQRLYTLAGWREAPFFTEKERAALALTEAVTLVAGTQVPDDVYEAAARHFSEKELVELILLIVTINGWNRIVVTTRTLPLERGA</sequence>
<name>A0A562SST9_CHIJA</name>
<dbReference type="RefSeq" id="WP_145717703.1">
    <property type="nucleotide sequence ID" value="NZ_BAAAFY010000002.1"/>
</dbReference>
<gene>
    <name evidence="2" type="ORF">LX66_4530</name>
</gene>
<dbReference type="OrthoDB" id="9801997at2"/>